<keyword evidence="2" id="KW-1133">Transmembrane helix</keyword>
<evidence type="ECO:0000256" key="1">
    <source>
        <dbReference type="SAM" id="MobiDB-lite"/>
    </source>
</evidence>
<evidence type="ECO:0000256" key="2">
    <source>
        <dbReference type="SAM" id="Phobius"/>
    </source>
</evidence>
<proteinExistence type="predicted"/>
<feature type="region of interest" description="Disordered" evidence="1">
    <location>
        <begin position="1"/>
        <end position="40"/>
    </location>
</feature>
<sequence>MPPVATASARPTAPAECSGDVPPPPDRHEQPEADLAAPLPPPAASRCGRVVERYADLVADYPGMVCCVVLVVVCLFIMLCGAVASMEDEFIVIDFSLDSMQARGDEISDRDEALSAAWCGGPCDDDDHRLRRRLDDRGLSSHCGGR</sequence>
<keyword evidence="4" id="KW-1185">Reference proteome</keyword>
<dbReference type="EMBL" id="CAUYUJ010014727">
    <property type="protein sequence ID" value="CAK0845309.1"/>
    <property type="molecule type" value="Genomic_DNA"/>
</dbReference>
<keyword evidence="2" id="KW-0472">Membrane</keyword>
<reference evidence="3" key="1">
    <citation type="submission" date="2023-10" db="EMBL/GenBank/DDBJ databases">
        <authorList>
            <person name="Chen Y."/>
            <person name="Shah S."/>
            <person name="Dougan E. K."/>
            <person name="Thang M."/>
            <person name="Chan C."/>
        </authorList>
    </citation>
    <scope>NUCLEOTIDE SEQUENCE [LARGE SCALE GENOMIC DNA]</scope>
</reference>
<evidence type="ECO:0000313" key="4">
    <source>
        <dbReference type="Proteomes" id="UP001189429"/>
    </source>
</evidence>
<protein>
    <submittedName>
        <fullName evidence="3">Uncharacterized protein</fullName>
    </submittedName>
</protein>
<gene>
    <name evidence="3" type="ORF">PCOR1329_LOCUS39133</name>
</gene>
<organism evidence="3 4">
    <name type="scientific">Prorocentrum cordatum</name>
    <dbReference type="NCBI Taxonomy" id="2364126"/>
    <lineage>
        <taxon>Eukaryota</taxon>
        <taxon>Sar</taxon>
        <taxon>Alveolata</taxon>
        <taxon>Dinophyceae</taxon>
        <taxon>Prorocentrales</taxon>
        <taxon>Prorocentraceae</taxon>
        <taxon>Prorocentrum</taxon>
    </lineage>
</organism>
<comment type="caution">
    <text evidence="3">The sequence shown here is derived from an EMBL/GenBank/DDBJ whole genome shotgun (WGS) entry which is preliminary data.</text>
</comment>
<dbReference type="Proteomes" id="UP001189429">
    <property type="component" value="Unassembled WGS sequence"/>
</dbReference>
<accession>A0ABN9THE0</accession>
<name>A0ABN9THE0_9DINO</name>
<evidence type="ECO:0000313" key="3">
    <source>
        <dbReference type="EMBL" id="CAK0845309.1"/>
    </source>
</evidence>
<keyword evidence="2" id="KW-0812">Transmembrane</keyword>
<feature type="transmembrane region" description="Helical" evidence="2">
    <location>
        <begin position="61"/>
        <end position="84"/>
    </location>
</feature>